<evidence type="ECO:0000313" key="1">
    <source>
        <dbReference type="Proteomes" id="UP000095287"/>
    </source>
</evidence>
<name>A0A1I8AFV7_9BILA</name>
<organism evidence="1 2">
    <name type="scientific">Steinernema glaseri</name>
    <dbReference type="NCBI Taxonomy" id="37863"/>
    <lineage>
        <taxon>Eukaryota</taxon>
        <taxon>Metazoa</taxon>
        <taxon>Ecdysozoa</taxon>
        <taxon>Nematoda</taxon>
        <taxon>Chromadorea</taxon>
        <taxon>Rhabditida</taxon>
        <taxon>Tylenchina</taxon>
        <taxon>Panagrolaimomorpha</taxon>
        <taxon>Strongyloidoidea</taxon>
        <taxon>Steinernematidae</taxon>
        <taxon>Steinernema</taxon>
    </lineage>
</organism>
<dbReference type="Proteomes" id="UP000095287">
    <property type="component" value="Unplaced"/>
</dbReference>
<accession>A0A1I8AFV7</accession>
<sequence length="218" mass="25154">MKSSNNDDQDVGQDKFRANTCQVLQDRPADLLTCPDLAALPGFPTSRHRKREDRRASKVHDGHVATLRRVRRRSFVCGDARGVRRLLTACAMMNWRRPTRTRSTELQFARKFTGKGASDRPDVDRSAGGSEESIRWAEVVLLQSWVFMRLGLEVWVFWNRIWKVLEFEGQTLANWIEQCRMEVKFLAFAWNMSLFDPYTSEAPLLTTINKEESLSASL</sequence>
<dbReference type="WBParaSite" id="L893_g536.t1">
    <property type="protein sequence ID" value="L893_g536.t1"/>
    <property type="gene ID" value="L893_g536"/>
</dbReference>
<proteinExistence type="predicted"/>
<keyword evidence="1" id="KW-1185">Reference proteome</keyword>
<evidence type="ECO:0000313" key="2">
    <source>
        <dbReference type="WBParaSite" id="L893_g536.t1"/>
    </source>
</evidence>
<protein>
    <submittedName>
        <fullName evidence="2">Uncharacterized protein</fullName>
    </submittedName>
</protein>
<dbReference type="AlphaFoldDB" id="A0A1I8AFV7"/>
<reference evidence="2" key="1">
    <citation type="submission" date="2016-11" db="UniProtKB">
        <authorList>
            <consortium name="WormBaseParasite"/>
        </authorList>
    </citation>
    <scope>IDENTIFICATION</scope>
</reference>